<feature type="compositionally biased region" description="Low complexity" evidence="1">
    <location>
        <begin position="389"/>
        <end position="399"/>
    </location>
</feature>
<evidence type="ECO:0000256" key="1">
    <source>
        <dbReference type="SAM" id="MobiDB-lite"/>
    </source>
</evidence>
<dbReference type="Gramene" id="CMT523CT">
    <property type="protein sequence ID" value="CMT523CT"/>
    <property type="gene ID" value="CMT523C"/>
</dbReference>
<reference evidence="2 3" key="2">
    <citation type="journal article" date="2007" name="BMC Biol.">
        <title>A 100%-complete sequence reveals unusually simple genomic features in the hot-spring red alga Cyanidioschyzon merolae.</title>
        <authorList>
            <person name="Nozaki H."/>
            <person name="Takano H."/>
            <person name="Misumi O."/>
            <person name="Terasawa K."/>
            <person name="Matsuzaki M."/>
            <person name="Maruyama S."/>
            <person name="Nishida K."/>
            <person name="Yagisawa F."/>
            <person name="Yoshida Y."/>
            <person name="Fujiwara T."/>
            <person name="Takio S."/>
            <person name="Tamura K."/>
            <person name="Chung S.J."/>
            <person name="Nakamura S."/>
            <person name="Kuroiwa H."/>
            <person name="Tanaka K."/>
            <person name="Sato N."/>
            <person name="Kuroiwa T."/>
        </authorList>
    </citation>
    <scope>NUCLEOTIDE SEQUENCE [LARGE SCALE GENOMIC DNA]</scope>
    <source>
        <strain evidence="2 3">10D</strain>
    </source>
</reference>
<dbReference type="OrthoDB" id="10621999at2759"/>
<dbReference type="KEGG" id="cme:CYME_CMT523C"/>
<reference evidence="2 3" key="1">
    <citation type="journal article" date="2004" name="Nature">
        <title>Genome sequence of the ultrasmall unicellular red alga Cyanidioschyzon merolae 10D.</title>
        <authorList>
            <person name="Matsuzaki M."/>
            <person name="Misumi O."/>
            <person name="Shin-i T."/>
            <person name="Maruyama S."/>
            <person name="Takahara M."/>
            <person name="Miyagishima S."/>
            <person name="Mori T."/>
            <person name="Nishida K."/>
            <person name="Yagisawa F."/>
            <person name="Nishida K."/>
            <person name="Yoshida Y."/>
            <person name="Nishimura Y."/>
            <person name="Nakao S."/>
            <person name="Kobayashi T."/>
            <person name="Momoyama Y."/>
            <person name="Higashiyama T."/>
            <person name="Minoda A."/>
            <person name="Sano M."/>
            <person name="Nomoto H."/>
            <person name="Oishi K."/>
            <person name="Hayashi H."/>
            <person name="Ohta F."/>
            <person name="Nishizaka S."/>
            <person name="Haga S."/>
            <person name="Miura S."/>
            <person name="Morishita T."/>
            <person name="Kabeya Y."/>
            <person name="Terasawa K."/>
            <person name="Suzuki Y."/>
            <person name="Ishii Y."/>
            <person name="Asakawa S."/>
            <person name="Takano H."/>
            <person name="Ohta N."/>
            <person name="Kuroiwa H."/>
            <person name="Tanaka K."/>
            <person name="Shimizu N."/>
            <person name="Sugano S."/>
            <person name="Sato N."/>
            <person name="Nozaki H."/>
            <person name="Ogasawara N."/>
            <person name="Kohara Y."/>
            <person name="Kuroiwa T."/>
        </authorList>
    </citation>
    <scope>NUCLEOTIDE SEQUENCE [LARGE SCALE GENOMIC DNA]</scope>
    <source>
        <strain evidence="2 3">10D</strain>
    </source>
</reference>
<evidence type="ECO:0000313" key="3">
    <source>
        <dbReference type="Proteomes" id="UP000007014"/>
    </source>
</evidence>
<feature type="compositionally biased region" description="Polar residues" evidence="1">
    <location>
        <begin position="218"/>
        <end position="229"/>
    </location>
</feature>
<feature type="region of interest" description="Disordered" evidence="1">
    <location>
        <begin position="460"/>
        <end position="479"/>
    </location>
</feature>
<dbReference type="RefSeq" id="XP_005539479.1">
    <property type="nucleotide sequence ID" value="XM_005539422.1"/>
</dbReference>
<sequence length="886" mass="95461">MDLRRGLCAAKQGLGARVIETGAEDVLVFAYGTTPREPAADSVAARAAPGTLSGRWGTLDDASPSETDSESLSTSSGSMSSSSSAYTSESDWDGLGTNGEAAAPCAGVLSTRTSPPVSEPVQRRMNRQKTRLASFLEPAVGHAGEVVRRLSPSSARQHSTLGLFWQGASPRTYRGPSQHVPAVSSTPRSGKAFEDVYRTETRTRTSPDTEASPDALGSSAQEALHTNRQLVPAARRERVRPPPIDTAFALPQAHGHANKWSSLVALRHLTLNGQPGSPPNSMTLLQADAMHRSLLDSDASESEPDSAVCSGRTGSTQCAGLSSETPLASIPLNGAVRFGPGEVLIPVRCAFASASAAGEPGMQPLLAVAHGYPRFPMFQHAAGACPVSSSSSSATTSMSPRGAMSPPSDRREAFWQRSAHRRGAWAGSLSSLSPGPVLNQSWSSIYRSNQRYDGGRLGLSSASSATPRTACATGTQPLLSPSSALRSHRRLHRRLDELLDGILRHDRALAEDDWWRELSGLVADGLVSAANIFYRLSAHHALRERTQRSETAAYGALHITLHLILNGPLEALAEAVANGQVDFWQALHGHWHAQLPDLKSLSEAETARHWRMIFLVEVVEYLTRKLRFHESYPPFEANYALGRFFRRVELESTDSFRVVENQETQRQLFSLDTVTEMVSILHCLLDAELGLARNAGRFLASRSETASSTSGTVTEADPVLQLYREQTHLGGLLALLAQDATNLYQMVVYMMSRMHARLGKRSVSTQRSHCGTSGNATTATPTATTACSSLSGSGCTASEAADLRELAVVLQEMSGYLRKFFERLLEADLIEQVPYIPPQLLIPAPDACMVPSRFPFLVIARFTNFADLHRAIASGARSEAAARSRP</sequence>
<gene>
    <name evidence="2" type="ORF">CYME_CMT523C</name>
</gene>
<feature type="compositionally biased region" description="Low complexity" evidence="1">
    <location>
        <begin position="64"/>
        <end position="89"/>
    </location>
</feature>
<feature type="region of interest" description="Disordered" evidence="1">
    <location>
        <begin position="389"/>
        <end position="416"/>
    </location>
</feature>
<organism evidence="2 3">
    <name type="scientific">Cyanidioschyzon merolae (strain NIES-3377 / 10D)</name>
    <name type="common">Unicellular red alga</name>
    <dbReference type="NCBI Taxonomy" id="280699"/>
    <lineage>
        <taxon>Eukaryota</taxon>
        <taxon>Rhodophyta</taxon>
        <taxon>Bangiophyceae</taxon>
        <taxon>Cyanidiales</taxon>
        <taxon>Cyanidiaceae</taxon>
        <taxon>Cyanidioschyzon</taxon>
    </lineage>
</organism>
<feature type="region of interest" description="Disordered" evidence="1">
    <location>
        <begin position="200"/>
        <end position="236"/>
    </location>
</feature>
<evidence type="ECO:0000313" key="2">
    <source>
        <dbReference type="EMBL" id="BAM83443.1"/>
    </source>
</evidence>
<proteinExistence type="predicted"/>
<feature type="region of interest" description="Disordered" evidence="1">
    <location>
        <begin position="38"/>
        <end position="127"/>
    </location>
</feature>
<dbReference type="HOGENOM" id="CLU_325538_0_0_1"/>
<dbReference type="GeneID" id="16997812"/>
<accession>M1VMQ9</accession>
<keyword evidence="3" id="KW-1185">Reference proteome</keyword>
<dbReference type="AlphaFoldDB" id="M1VMQ9"/>
<dbReference type="Proteomes" id="UP000007014">
    <property type="component" value="Chromosome 20"/>
</dbReference>
<name>M1VMQ9_CYAM1</name>
<dbReference type="EMBL" id="AP006502">
    <property type="protein sequence ID" value="BAM83443.1"/>
    <property type="molecule type" value="Genomic_DNA"/>
</dbReference>
<protein>
    <submittedName>
        <fullName evidence="2">Uncharacterized protein</fullName>
    </submittedName>
</protein>